<accession>A0A2T5XZ84</accession>
<dbReference type="Proteomes" id="UP000243985">
    <property type="component" value="Unassembled WGS sequence"/>
</dbReference>
<dbReference type="GO" id="GO:0016787">
    <property type="term" value="F:hydrolase activity"/>
    <property type="evidence" value="ECO:0007669"/>
    <property type="project" value="UniProtKB-KW"/>
</dbReference>
<comment type="caution">
    <text evidence="6">The sequence shown here is derived from an EMBL/GenBank/DDBJ whole genome shotgun (WGS) entry which is preliminary data.</text>
</comment>
<dbReference type="PANTHER" id="PTHR11070">
    <property type="entry name" value="UVRD / RECB / PCRA DNA HELICASE FAMILY MEMBER"/>
    <property type="match status" value="1"/>
</dbReference>
<dbReference type="InterPro" id="IPR000212">
    <property type="entry name" value="DNA_helicase_UvrD/REP"/>
</dbReference>
<reference evidence="6 7" key="1">
    <citation type="submission" date="2018-04" db="EMBL/GenBank/DDBJ databases">
        <title>Genomic Encyclopedia of Archaeal and Bacterial Type Strains, Phase II (KMG-II): from individual species to whole genera.</title>
        <authorList>
            <person name="Goeker M."/>
        </authorList>
    </citation>
    <scope>NUCLEOTIDE SEQUENCE [LARGE SCALE GENOMIC DNA]</scope>
    <source>
        <strain evidence="6 7">DSM 22902</strain>
    </source>
</reference>
<name>A0A2T5XZ84_9FLAO</name>
<evidence type="ECO:0000259" key="5">
    <source>
        <dbReference type="Pfam" id="PF00580"/>
    </source>
</evidence>
<evidence type="ECO:0000313" key="6">
    <source>
        <dbReference type="EMBL" id="PTX08844.1"/>
    </source>
</evidence>
<dbReference type="GO" id="GO:0003677">
    <property type="term" value="F:DNA binding"/>
    <property type="evidence" value="ECO:0007669"/>
    <property type="project" value="InterPro"/>
</dbReference>
<dbReference type="GO" id="GO:0000724">
    <property type="term" value="P:double-strand break repair via homologous recombination"/>
    <property type="evidence" value="ECO:0007669"/>
    <property type="project" value="TreeGrafter"/>
</dbReference>
<keyword evidence="3" id="KW-0347">Helicase</keyword>
<dbReference type="InterPro" id="IPR014016">
    <property type="entry name" value="UvrD-like_ATP-bd"/>
</dbReference>
<dbReference type="GO" id="GO:0043138">
    <property type="term" value="F:3'-5' DNA helicase activity"/>
    <property type="evidence" value="ECO:0007669"/>
    <property type="project" value="TreeGrafter"/>
</dbReference>
<dbReference type="EMBL" id="QBKG01000001">
    <property type="protein sequence ID" value="PTX08844.1"/>
    <property type="molecule type" value="Genomic_DNA"/>
</dbReference>
<keyword evidence="2" id="KW-0378">Hydrolase</keyword>
<sequence length="834" mass="98504">MAIEIIPINGRCPYFDYNVFEQSVYKTLKDLDNTCKNIKIFLLNNFPVLISNLINIDLLLIIVVEKTQGNYYIVRKDKNYTKYLYNQIIPIKFITDYQYNQIYIRDKKGEIIYTENAELDFSTEINALKNGLSTYLKEKVELEKLEHLYINPLIFIKNQSTRHVTNNYLVANYFTFENLNYYFWKNEEEKYFNSYSKWKEEGVFGLVVDNDIKKIITQAAKDSKYGYLTKKKIDLLTDQIYNIRTLREEIEVKKLISIEGKAGTGKTNRLISIAQYCLKQNKNVLFLTYNKLLVYDISLLLQNNKRENTQKNIVVTTFHSFFFNICRKIGVIKLIGQKRYEEIVEVLKISMAKVYEVLKNNLNHIENLLTINRVYQKEGDILKTFFQNHKELNETETSYAIEYTNFNHSNIQEILKEENIENFIQKKKEAVKDLYFSENKDSILFFKDYEEVLRVLFKVFLNPQEFYDKYKVGNSYELLNDSLAIESKRKFLVENGKIPFNSYKCLIDEKKSFFCKYDVICIDEAQDCENIEKELLFYLFKGKAIAIANGGQEQLVRYGKLCNWKSPEIITTHTLKKKSLRTKAAVIDFCNFIAKKGGIKDFNLEPLDSEDQGQIIFDFRTPNNDIAELFLTLQKKGELNHNSTYESILTLIMPEGEKDFSLHQYGSVIKINENNYIEENNISEKKADWYLLPILEDKGIHCYSATRDKSNPIFSFEDMRIMHYESCRGLEAWSVCCFSLNDFFYGKYGDEKAERYLLNEKRNDLTNEMRKIMYATTWVLMALTRAMDTLYIQLNKPNDMFLKQKYYPGDPIFESWVEEYISINQGNNNIKVIR</sequence>
<dbReference type="PANTHER" id="PTHR11070:SF30">
    <property type="entry name" value="F-BOX DNA HELICASE 1"/>
    <property type="match status" value="1"/>
</dbReference>
<evidence type="ECO:0000313" key="7">
    <source>
        <dbReference type="Proteomes" id="UP000243985"/>
    </source>
</evidence>
<dbReference type="Gene3D" id="3.40.50.300">
    <property type="entry name" value="P-loop containing nucleotide triphosphate hydrolases"/>
    <property type="match status" value="1"/>
</dbReference>
<dbReference type="SUPFAM" id="SSF52540">
    <property type="entry name" value="P-loop containing nucleoside triphosphate hydrolases"/>
    <property type="match status" value="1"/>
</dbReference>
<dbReference type="RefSeq" id="WP_107781023.1">
    <property type="nucleotide sequence ID" value="NZ_QBKG01000001.1"/>
</dbReference>
<keyword evidence="1" id="KW-0547">Nucleotide-binding</keyword>
<dbReference type="AlphaFoldDB" id="A0A2T5XZ84"/>
<dbReference type="Pfam" id="PF00580">
    <property type="entry name" value="UvrD-helicase"/>
    <property type="match status" value="1"/>
</dbReference>
<evidence type="ECO:0000256" key="1">
    <source>
        <dbReference type="ARBA" id="ARBA00022741"/>
    </source>
</evidence>
<proteinExistence type="predicted"/>
<dbReference type="InterPro" id="IPR027417">
    <property type="entry name" value="P-loop_NTPase"/>
</dbReference>
<feature type="domain" description="UvrD-like helicase ATP-binding" evidence="5">
    <location>
        <begin position="253"/>
        <end position="554"/>
    </location>
</feature>
<dbReference type="GO" id="GO:0031297">
    <property type="term" value="P:replication fork processing"/>
    <property type="evidence" value="ECO:0007669"/>
    <property type="project" value="TreeGrafter"/>
</dbReference>
<dbReference type="GeneID" id="84579911"/>
<dbReference type="GO" id="GO:0005524">
    <property type="term" value="F:ATP binding"/>
    <property type="evidence" value="ECO:0007669"/>
    <property type="project" value="UniProtKB-KW"/>
</dbReference>
<organism evidence="6 7">
    <name type="scientific">Capnocytophaga leadbetteri</name>
    <dbReference type="NCBI Taxonomy" id="327575"/>
    <lineage>
        <taxon>Bacteria</taxon>
        <taxon>Pseudomonadati</taxon>
        <taxon>Bacteroidota</taxon>
        <taxon>Flavobacteriia</taxon>
        <taxon>Flavobacteriales</taxon>
        <taxon>Flavobacteriaceae</taxon>
        <taxon>Capnocytophaga</taxon>
    </lineage>
</organism>
<keyword evidence="4" id="KW-0067">ATP-binding</keyword>
<protein>
    <recommendedName>
        <fullName evidence="5">UvrD-like helicase ATP-binding domain-containing protein</fullName>
    </recommendedName>
</protein>
<evidence type="ECO:0000256" key="3">
    <source>
        <dbReference type="ARBA" id="ARBA00022806"/>
    </source>
</evidence>
<evidence type="ECO:0000256" key="4">
    <source>
        <dbReference type="ARBA" id="ARBA00022840"/>
    </source>
</evidence>
<gene>
    <name evidence="6" type="ORF">C8P65_101514</name>
</gene>
<evidence type="ECO:0000256" key="2">
    <source>
        <dbReference type="ARBA" id="ARBA00022801"/>
    </source>
</evidence>